<dbReference type="AlphaFoldDB" id="A0AB34IDH5"/>
<dbReference type="InterPro" id="IPR035994">
    <property type="entry name" value="Nucleoside_phosphorylase_sf"/>
</dbReference>
<organism evidence="2 3">
    <name type="scientific">Prymnesium parvum</name>
    <name type="common">Toxic golden alga</name>
    <dbReference type="NCBI Taxonomy" id="97485"/>
    <lineage>
        <taxon>Eukaryota</taxon>
        <taxon>Haptista</taxon>
        <taxon>Haptophyta</taxon>
        <taxon>Prymnesiophyceae</taxon>
        <taxon>Prymnesiales</taxon>
        <taxon>Prymnesiaceae</taxon>
        <taxon>Prymnesium</taxon>
    </lineage>
</organism>
<reference evidence="2 3" key="1">
    <citation type="journal article" date="2024" name="Science">
        <title>Giant polyketide synthase enzymes in the biosynthesis of giant marine polyether toxins.</title>
        <authorList>
            <person name="Fallon T.R."/>
            <person name="Shende V.V."/>
            <person name="Wierzbicki I.H."/>
            <person name="Pendleton A.L."/>
            <person name="Watervoot N.F."/>
            <person name="Auber R.P."/>
            <person name="Gonzalez D.J."/>
            <person name="Wisecaver J.H."/>
            <person name="Moore B.S."/>
        </authorList>
    </citation>
    <scope>NUCLEOTIDE SEQUENCE [LARGE SCALE GENOMIC DNA]</scope>
    <source>
        <strain evidence="2 3">12B1</strain>
    </source>
</reference>
<sequence>MAYRPDGSPASAEACYRGTNAVPRQGSSARTLHVGVTEGDLAPRILTCGTVERARAVAASFDGGVVEREVASARGFLSLTGRCGGVPVSIVATGMGVAMMDFMLRESVAVLPAAADGGARALVVRFGTCGSIREDAAEGTIAVSSGGSTFIRRDPDAFGGGGGSPYQICSVVPADAELSAAVLRELRAELGEEAAVVEGLNVSACSFYSSQGRRDPAFDDGHEECDPVEAVRRMHPDATSMEMETFHLLDLARCARPTPHAVRATAASIIVAHRPSGRVASAASVALLESRGGAAVLRALAATPLAAPPPSPALPPASPVVTLDYADLAAGKDLSAAIGAAYGYDGLGILAVRGVPGVREAREALLPLAAAFAALPPHVREAHEDAASFYSVGWSHGKEVFGGARDVAKGSFYANPLCDAPFDAAEEGAAAHPSYSRPNLWPREALPQLEPAFKAMGALVVRVGALVAAACDAHVAAARGGAAAAAAVPLRRVVSDPRCVKARLLHYFPRGEAAAAAGGAEGSWCGWHNDHGALTGLVAGMLLDARDGARLGAGGAGGAGLHVTDRRGAVHRVAFGADELGFQIGEAAQILTGGVLQATPHAVRAGGGAHASRESFAVFMQPYWGEVMAVPHGVAPEEAQAQAAIDALPAGVPPLASRWRNEMTFGEFSIKTLEKYH</sequence>
<evidence type="ECO:0000259" key="1">
    <source>
        <dbReference type="Pfam" id="PF01048"/>
    </source>
</evidence>
<name>A0AB34IDH5_PRYPA</name>
<proteinExistence type="predicted"/>
<dbReference type="Gene3D" id="3.40.50.1580">
    <property type="entry name" value="Nucleoside phosphorylase domain"/>
    <property type="match status" value="1"/>
</dbReference>
<keyword evidence="3" id="KW-1185">Reference proteome</keyword>
<accession>A0AB34IDH5</accession>
<evidence type="ECO:0000313" key="2">
    <source>
        <dbReference type="EMBL" id="KAL1496552.1"/>
    </source>
</evidence>
<dbReference type="SUPFAM" id="SSF53167">
    <property type="entry name" value="Purine and uridine phosphorylases"/>
    <property type="match status" value="1"/>
</dbReference>
<protein>
    <recommendedName>
        <fullName evidence="1">Nucleoside phosphorylase domain-containing protein</fullName>
    </recommendedName>
</protein>
<comment type="caution">
    <text evidence="2">The sequence shown here is derived from an EMBL/GenBank/DDBJ whole genome shotgun (WGS) entry which is preliminary data.</text>
</comment>
<dbReference type="InterPro" id="IPR000845">
    <property type="entry name" value="Nucleoside_phosphorylase_d"/>
</dbReference>
<feature type="domain" description="Nucleoside phosphorylase" evidence="1">
    <location>
        <begin position="44"/>
        <end position="256"/>
    </location>
</feature>
<dbReference type="PANTHER" id="PTHR48420:SF1">
    <property type="entry name" value="NON-HAEM DIOXYGENASE N-TERMINAL DOMAIN-CONTAINING PROTEIN"/>
    <property type="match status" value="1"/>
</dbReference>
<evidence type="ECO:0000313" key="3">
    <source>
        <dbReference type="Proteomes" id="UP001515480"/>
    </source>
</evidence>
<dbReference type="Proteomes" id="UP001515480">
    <property type="component" value="Unassembled WGS sequence"/>
</dbReference>
<dbReference type="PANTHER" id="PTHR48420">
    <property type="entry name" value="NON-HAEM DIOXYGENASE N-TERMINAL DOMAIN-CONTAINING PROTEIN"/>
    <property type="match status" value="1"/>
</dbReference>
<dbReference type="CDD" id="cd17769">
    <property type="entry name" value="NP_TgUP-like"/>
    <property type="match status" value="1"/>
</dbReference>
<dbReference type="GO" id="GO:0009116">
    <property type="term" value="P:nucleoside metabolic process"/>
    <property type="evidence" value="ECO:0007669"/>
    <property type="project" value="InterPro"/>
</dbReference>
<gene>
    <name evidence="2" type="ORF">AB1Y20_014158</name>
</gene>
<dbReference type="GO" id="GO:0003824">
    <property type="term" value="F:catalytic activity"/>
    <property type="evidence" value="ECO:0007669"/>
    <property type="project" value="InterPro"/>
</dbReference>
<dbReference type="Gene3D" id="2.60.120.330">
    <property type="entry name" value="B-lactam Antibiotic, Isopenicillin N Synthase, Chain"/>
    <property type="match status" value="1"/>
</dbReference>
<dbReference type="Pfam" id="PF01048">
    <property type="entry name" value="PNP_UDP_1"/>
    <property type="match status" value="1"/>
</dbReference>
<dbReference type="SUPFAM" id="SSF51197">
    <property type="entry name" value="Clavaminate synthase-like"/>
    <property type="match status" value="1"/>
</dbReference>
<dbReference type="InterPro" id="IPR027443">
    <property type="entry name" value="IPNS-like_sf"/>
</dbReference>
<dbReference type="EMBL" id="JBGBPQ010000028">
    <property type="protein sequence ID" value="KAL1496552.1"/>
    <property type="molecule type" value="Genomic_DNA"/>
</dbReference>